<dbReference type="Gene3D" id="3.30.420.10">
    <property type="entry name" value="Ribonuclease H-like superfamily/Ribonuclease H"/>
    <property type="match status" value="1"/>
</dbReference>
<dbReference type="EMBL" id="PIPQ01000001">
    <property type="protein sequence ID" value="RUO43659.1"/>
    <property type="molecule type" value="Genomic_DNA"/>
</dbReference>
<keyword evidence="10 19" id="KW-0227">DNA damage</keyword>
<dbReference type="Gene3D" id="1.10.150.20">
    <property type="entry name" value="5' to 3' exonuclease, C-terminal subdomain"/>
    <property type="match status" value="2"/>
</dbReference>
<dbReference type="CDD" id="cd09859">
    <property type="entry name" value="PIN_53EXO"/>
    <property type="match status" value="1"/>
</dbReference>
<dbReference type="InterPro" id="IPR018320">
    <property type="entry name" value="DNA_polymerase_1"/>
</dbReference>
<dbReference type="InterPro" id="IPR008918">
    <property type="entry name" value="HhH2"/>
</dbReference>
<dbReference type="PROSITE" id="PS00447">
    <property type="entry name" value="DNA_POLYMERASE_A"/>
    <property type="match status" value="1"/>
</dbReference>
<dbReference type="Gene3D" id="1.20.1060.10">
    <property type="entry name" value="Taq DNA Polymerase, Chain T, domain 4"/>
    <property type="match status" value="1"/>
</dbReference>
<evidence type="ECO:0000256" key="6">
    <source>
        <dbReference type="ARBA" id="ARBA00022695"/>
    </source>
</evidence>
<evidence type="ECO:0000259" key="21">
    <source>
        <dbReference type="SMART" id="SM00475"/>
    </source>
</evidence>
<comment type="function">
    <text evidence="19">In addition to polymerase activity, this DNA polymerase exhibits 3'-5' and 5'-3' exonuclease activity.</text>
</comment>
<keyword evidence="16 19" id="KW-0234">DNA repair</keyword>
<evidence type="ECO:0000256" key="4">
    <source>
        <dbReference type="ARBA" id="ARBA00020311"/>
    </source>
</evidence>
<comment type="caution">
    <text evidence="23">The sequence shown here is derived from an EMBL/GenBank/DDBJ whole genome shotgun (WGS) entry which is preliminary data.</text>
</comment>
<dbReference type="NCBIfam" id="TIGR00593">
    <property type="entry name" value="pola"/>
    <property type="match status" value="1"/>
</dbReference>
<evidence type="ECO:0000256" key="8">
    <source>
        <dbReference type="ARBA" id="ARBA00022722"/>
    </source>
</evidence>
<feature type="domain" description="5'-3' exonuclease" evidence="21">
    <location>
        <begin position="7"/>
        <end position="268"/>
    </location>
</feature>
<evidence type="ECO:0000256" key="14">
    <source>
        <dbReference type="ARBA" id="ARBA00022958"/>
    </source>
</evidence>
<dbReference type="SUPFAM" id="SSF47807">
    <property type="entry name" value="5' to 3' exonuclease, C-terminal subdomain"/>
    <property type="match status" value="1"/>
</dbReference>
<name>A0A432X8G4_9GAMM</name>
<dbReference type="SUPFAM" id="SSF56672">
    <property type="entry name" value="DNA/RNA polymerases"/>
    <property type="match status" value="1"/>
</dbReference>
<evidence type="ECO:0000259" key="22">
    <source>
        <dbReference type="SMART" id="SM00482"/>
    </source>
</evidence>
<dbReference type="FunFam" id="3.40.50.1010:FF:000001">
    <property type="entry name" value="DNA polymerase I"/>
    <property type="match status" value="1"/>
</dbReference>
<dbReference type="CDD" id="cd06139">
    <property type="entry name" value="DNA_polA_I_Ecoli_like_exo"/>
    <property type="match status" value="1"/>
</dbReference>
<evidence type="ECO:0000313" key="24">
    <source>
        <dbReference type="Proteomes" id="UP000286976"/>
    </source>
</evidence>
<evidence type="ECO:0000256" key="13">
    <source>
        <dbReference type="ARBA" id="ARBA00022932"/>
    </source>
</evidence>
<dbReference type="AlphaFoldDB" id="A0A432X8G4"/>
<dbReference type="GO" id="GO:0003677">
    <property type="term" value="F:DNA binding"/>
    <property type="evidence" value="ECO:0007669"/>
    <property type="project" value="UniProtKB-UniRule"/>
</dbReference>
<dbReference type="Pfam" id="PF01367">
    <property type="entry name" value="5_3_exonuc"/>
    <property type="match status" value="1"/>
</dbReference>
<evidence type="ECO:0000256" key="15">
    <source>
        <dbReference type="ARBA" id="ARBA00023125"/>
    </source>
</evidence>
<evidence type="ECO:0000256" key="12">
    <source>
        <dbReference type="ARBA" id="ARBA00022839"/>
    </source>
</evidence>
<dbReference type="InterPro" id="IPR002562">
    <property type="entry name" value="3'-5'_exonuclease_dom"/>
</dbReference>
<gene>
    <name evidence="19" type="primary">polA</name>
    <name evidence="23" type="ORF">CWE15_00200</name>
</gene>
<dbReference type="InterPro" id="IPR001098">
    <property type="entry name" value="DNA-dir_DNA_pol_A_palm_dom"/>
</dbReference>
<keyword evidence="14" id="KW-0630">Potassium</keyword>
<evidence type="ECO:0000259" key="20">
    <source>
        <dbReference type="SMART" id="SM00474"/>
    </source>
</evidence>
<keyword evidence="11 19" id="KW-0378">Hydrolase</keyword>
<dbReference type="NCBIfam" id="NF004397">
    <property type="entry name" value="PRK05755.1"/>
    <property type="match status" value="1"/>
</dbReference>
<dbReference type="InterPro" id="IPR002421">
    <property type="entry name" value="5-3_exonuclease"/>
</dbReference>
<dbReference type="InterPro" id="IPR002298">
    <property type="entry name" value="DNA_polymerase_A"/>
</dbReference>
<dbReference type="CDD" id="cd08637">
    <property type="entry name" value="DNA_pol_A_pol_I_C"/>
    <property type="match status" value="1"/>
</dbReference>
<evidence type="ECO:0000313" key="23">
    <source>
        <dbReference type="EMBL" id="RUO43659.1"/>
    </source>
</evidence>
<evidence type="ECO:0000256" key="19">
    <source>
        <dbReference type="RuleBase" id="RU004460"/>
    </source>
</evidence>
<dbReference type="InterPro" id="IPR029060">
    <property type="entry name" value="PIN-like_dom_sf"/>
</dbReference>
<dbReference type="InterPro" id="IPR012337">
    <property type="entry name" value="RNaseH-like_sf"/>
</dbReference>
<dbReference type="Pfam" id="PF01612">
    <property type="entry name" value="DNA_pol_A_exo1"/>
    <property type="match status" value="1"/>
</dbReference>
<dbReference type="GO" id="GO:0008408">
    <property type="term" value="F:3'-5' exonuclease activity"/>
    <property type="evidence" value="ECO:0007669"/>
    <property type="project" value="UniProtKB-UniRule"/>
</dbReference>
<keyword evidence="9" id="KW-0255">Endonuclease</keyword>
<dbReference type="Pfam" id="PF02739">
    <property type="entry name" value="5_3_exonuc_N"/>
    <property type="match status" value="1"/>
</dbReference>
<dbReference type="FunFam" id="1.10.150.20:FF:000002">
    <property type="entry name" value="DNA polymerase I"/>
    <property type="match status" value="1"/>
</dbReference>
<proteinExistence type="inferred from homology"/>
<dbReference type="GO" id="GO:0003887">
    <property type="term" value="F:DNA-directed DNA polymerase activity"/>
    <property type="evidence" value="ECO:0007669"/>
    <property type="project" value="UniProtKB-UniRule"/>
</dbReference>
<evidence type="ECO:0000256" key="10">
    <source>
        <dbReference type="ARBA" id="ARBA00022763"/>
    </source>
</evidence>
<keyword evidence="12 19" id="KW-0269">Exonuclease</keyword>
<accession>A0A432X8G4</accession>
<dbReference type="FunFam" id="3.30.420.10:FF:000026">
    <property type="entry name" value="DNA polymerase I"/>
    <property type="match status" value="1"/>
</dbReference>
<dbReference type="GO" id="GO:0006261">
    <property type="term" value="P:DNA-templated DNA replication"/>
    <property type="evidence" value="ECO:0007669"/>
    <property type="project" value="UniProtKB-UniRule"/>
</dbReference>
<dbReference type="InterPro" id="IPR036397">
    <property type="entry name" value="RNaseH_sf"/>
</dbReference>
<dbReference type="InterPro" id="IPR020046">
    <property type="entry name" value="5-3_exonucl_a-hlix_arch_N"/>
</dbReference>
<keyword evidence="13 19" id="KW-0239">DNA-directed DNA polymerase</keyword>
<evidence type="ECO:0000256" key="1">
    <source>
        <dbReference type="ARBA" id="ARBA00007705"/>
    </source>
</evidence>
<dbReference type="SUPFAM" id="SSF88723">
    <property type="entry name" value="PIN domain-like"/>
    <property type="match status" value="1"/>
</dbReference>
<dbReference type="Gene3D" id="3.40.50.1010">
    <property type="entry name" value="5'-nuclease"/>
    <property type="match status" value="1"/>
</dbReference>
<keyword evidence="7 19" id="KW-0235">DNA replication</keyword>
<evidence type="ECO:0000256" key="2">
    <source>
        <dbReference type="ARBA" id="ARBA00011541"/>
    </source>
</evidence>
<dbReference type="GO" id="GO:0008409">
    <property type="term" value="F:5'-3' exonuclease activity"/>
    <property type="evidence" value="ECO:0007669"/>
    <property type="project" value="UniProtKB-UniRule"/>
</dbReference>
<dbReference type="CDD" id="cd09898">
    <property type="entry name" value="H3TH_53EXO"/>
    <property type="match status" value="1"/>
</dbReference>
<evidence type="ECO:0000256" key="3">
    <source>
        <dbReference type="ARBA" id="ARBA00012417"/>
    </source>
</evidence>
<dbReference type="EC" id="2.7.7.7" evidence="3 18"/>
<keyword evidence="24" id="KW-1185">Reference proteome</keyword>
<keyword evidence="6 19" id="KW-0548">Nucleotidyltransferase</keyword>
<dbReference type="InterPro" id="IPR043502">
    <property type="entry name" value="DNA/RNA_pol_sf"/>
</dbReference>
<dbReference type="SMART" id="SM00474">
    <property type="entry name" value="35EXOc"/>
    <property type="match status" value="1"/>
</dbReference>
<dbReference type="InterPro" id="IPR020045">
    <property type="entry name" value="DNA_polI_H3TH"/>
</dbReference>
<dbReference type="SUPFAM" id="SSF53098">
    <property type="entry name" value="Ribonuclease H-like"/>
    <property type="match status" value="1"/>
</dbReference>
<dbReference type="FunFam" id="1.10.150.20:FF:000003">
    <property type="entry name" value="DNA polymerase I"/>
    <property type="match status" value="1"/>
</dbReference>
<dbReference type="RefSeq" id="WP_126756053.1">
    <property type="nucleotide sequence ID" value="NZ_PIPQ01000001.1"/>
</dbReference>
<evidence type="ECO:0000256" key="18">
    <source>
        <dbReference type="NCBIfam" id="TIGR00593"/>
    </source>
</evidence>
<dbReference type="SMART" id="SM00279">
    <property type="entry name" value="HhH2"/>
    <property type="match status" value="1"/>
</dbReference>
<evidence type="ECO:0000256" key="17">
    <source>
        <dbReference type="ARBA" id="ARBA00049244"/>
    </source>
</evidence>
<dbReference type="GO" id="GO:0006302">
    <property type="term" value="P:double-strand break repair"/>
    <property type="evidence" value="ECO:0007669"/>
    <property type="project" value="TreeGrafter"/>
</dbReference>
<dbReference type="Proteomes" id="UP000286976">
    <property type="component" value="Unassembled WGS sequence"/>
</dbReference>
<evidence type="ECO:0000256" key="9">
    <source>
        <dbReference type="ARBA" id="ARBA00022759"/>
    </source>
</evidence>
<evidence type="ECO:0000256" key="11">
    <source>
        <dbReference type="ARBA" id="ARBA00022801"/>
    </source>
</evidence>
<dbReference type="PRINTS" id="PR00868">
    <property type="entry name" value="DNAPOLI"/>
</dbReference>
<sequence>MSDIPKNPFVLVDGSSYLFRAYYAPPHLTNSAGEATGAIYGVVNMLKSLLNQYEPSHMAVVFDAKGKTFRNDMYAEYKANRPPMPDDLRTQIAPLHEIIKAMGLPLVVIDNVEADDVIGTLAQYATSQGLHTLISTSDKDMAQLVNDSVTLINTLDNRVSTPETVEERFGVRPAQIIDYLALMGDSSDNIPGMPGVGEKTAQSILQGMGSIDAMLANPEKITELSFRGAKSMPAKIAEHKDILLLSRELATIKLDVDLPMNLEAFERKSPDVDTLIELYKKCEFRRWLGELLEEGGTSAAEVKTTDPEQEEAPTAELASFDHDNYEVVTTEEALQRWITQLEQAECYALDTETTSLNYMEAELVGMSFASVPGEACYIPLAHQDLSGPSQLPRDQVLQALKPLLEDTAKKKVGQNLKYDLHVLGNYGIQLKGILNDTMLASYVLNSVSSRHDMDTLSLQYLGHKTISYESLAGKGAKQKTFDQIPIAEAAPYAAEDADITLRLHQAIWPKVCDIAGLKSVLTELELPLLPILGGMERRGVLINADRLSKQSQEIAKELSEIEKDAFEIAGAPFNLNSPKQLQTILFEQLGLPIKKKTPKGAPSTAEDVLQELALDYPLPELILRHRGLAKLKSTYTDKLPRMINAETGRIHTSYHQAVTATGRLSSTEPNLQNIPIRNEAGRRVRQAFVAPPGYKVVAIDYSQIELRIMAHLSRSEGLLQAFARGRDIHRATASEVFGVSLDAVTSEQRRSAKAVNFGLIYGMSAFGLAKQLNVGQKEAQRYMDIYFERFPGVQDYMDRTREQAASQGYVETIYGRRLYLPEINARNVPRRKAAERAAINAPMQGSAADIIKRAMLKVEDWLATTPNEGEVYMTMQVHDELVFEIREDCLDTHVAELVRVMESAAELDVPLIAEAGVGDNWDEAH</sequence>
<dbReference type="SMART" id="SM00475">
    <property type="entry name" value="53EXOc"/>
    <property type="match status" value="1"/>
</dbReference>
<dbReference type="PANTHER" id="PTHR10133">
    <property type="entry name" value="DNA POLYMERASE I"/>
    <property type="match status" value="1"/>
</dbReference>
<keyword evidence="15 19" id="KW-0238">DNA-binding</keyword>
<dbReference type="FunFam" id="1.20.1060.10:FF:000001">
    <property type="entry name" value="DNA polymerase I"/>
    <property type="match status" value="1"/>
</dbReference>
<dbReference type="InterPro" id="IPR019760">
    <property type="entry name" value="DNA-dir_DNA_pol_A_CS"/>
</dbReference>
<dbReference type="OrthoDB" id="9806424at2"/>
<feature type="domain" description="3'-5' exonuclease" evidence="20">
    <location>
        <begin position="325"/>
        <end position="512"/>
    </location>
</feature>
<comment type="subunit">
    <text evidence="2">Single-chain monomer with multiple functions.</text>
</comment>
<feature type="domain" description="DNA-directed DNA polymerase family A palm" evidence="22">
    <location>
        <begin position="681"/>
        <end position="889"/>
    </location>
</feature>
<comment type="similarity">
    <text evidence="1 19">Belongs to the DNA polymerase type-A family.</text>
</comment>
<organism evidence="23 24">
    <name type="scientific">Aliidiomarina taiwanensis</name>
    <dbReference type="NCBI Taxonomy" id="946228"/>
    <lineage>
        <taxon>Bacteria</taxon>
        <taxon>Pseudomonadati</taxon>
        <taxon>Pseudomonadota</taxon>
        <taxon>Gammaproteobacteria</taxon>
        <taxon>Alteromonadales</taxon>
        <taxon>Idiomarinaceae</taxon>
        <taxon>Aliidiomarina</taxon>
    </lineage>
</organism>
<keyword evidence="5 19" id="KW-0808">Transferase</keyword>
<dbReference type="PANTHER" id="PTHR10133:SF27">
    <property type="entry name" value="DNA POLYMERASE NU"/>
    <property type="match status" value="1"/>
</dbReference>
<comment type="catalytic activity">
    <reaction evidence="17 19">
        <text>DNA(n) + a 2'-deoxyribonucleoside 5'-triphosphate = DNA(n+1) + diphosphate</text>
        <dbReference type="Rhea" id="RHEA:22508"/>
        <dbReference type="Rhea" id="RHEA-COMP:17339"/>
        <dbReference type="Rhea" id="RHEA-COMP:17340"/>
        <dbReference type="ChEBI" id="CHEBI:33019"/>
        <dbReference type="ChEBI" id="CHEBI:61560"/>
        <dbReference type="ChEBI" id="CHEBI:173112"/>
        <dbReference type="EC" id="2.7.7.7"/>
    </reaction>
</comment>
<evidence type="ECO:0000256" key="5">
    <source>
        <dbReference type="ARBA" id="ARBA00022679"/>
    </source>
</evidence>
<dbReference type="InterPro" id="IPR036279">
    <property type="entry name" value="5-3_exonuclease_C_sf"/>
</dbReference>
<dbReference type="SMART" id="SM00482">
    <property type="entry name" value="POLAc"/>
    <property type="match status" value="1"/>
</dbReference>
<keyword evidence="8" id="KW-0540">Nuclease</keyword>
<evidence type="ECO:0000256" key="7">
    <source>
        <dbReference type="ARBA" id="ARBA00022705"/>
    </source>
</evidence>
<dbReference type="GO" id="GO:0004519">
    <property type="term" value="F:endonuclease activity"/>
    <property type="evidence" value="ECO:0007669"/>
    <property type="project" value="UniProtKB-KW"/>
</dbReference>
<dbReference type="Pfam" id="PF00476">
    <property type="entry name" value="DNA_pol_A"/>
    <property type="match status" value="1"/>
</dbReference>
<dbReference type="Gene3D" id="3.30.70.370">
    <property type="match status" value="1"/>
</dbReference>
<evidence type="ECO:0000256" key="16">
    <source>
        <dbReference type="ARBA" id="ARBA00023204"/>
    </source>
</evidence>
<reference evidence="23 24" key="1">
    <citation type="journal article" date="2011" name="Front. Microbiol.">
        <title>Genomic signatures of strain selection and enhancement in Bacillus atrophaeus var. globigii, a historical biowarfare simulant.</title>
        <authorList>
            <person name="Gibbons H.S."/>
            <person name="Broomall S.M."/>
            <person name="McNew L.A."/>
            <person name="Daligault H."/>
            <person name="Chapman C."/>
            <person name="Bruce D."/>
            <person name="Karavis M."/>
            <person name="Krepps M."/>
            <person name="McGregor P.A."/>
            <person name="Hong C."/>
            <person name="Park K.H."/>
            <person name="Akmal A."/>
            <person name="Feldman A."/>
            <person name="Lin J.S."/>
            <person name="Chang W.E."/>
            <person name="Higgs B.W."/>
            <person name="Demirev P."/>
            <person name="Lindquist J."/>
            <person name="Liem A."/>
            <person name="Fochler E."/>
            <person name="Read T.D."/>
            <person name="Tapia R."/>
            <person name="Johnson S."/>
            <person name="Bishop-Lilly K.A."/>
            <person name="Detter C."/>
            <person name="Han C."/>
            <person name="Sozhamannan S."/>
            <person name="Rosenzweig C.N."/>
            <person name="Skowronski E.W."/>
        </authorList>
    </citation>
    <scope>NUCLEOTIDE SEQUENCE [LARGE SCALE GENOMIC DNA]</scope>
    <source>
        <strain evidence="23 24">AIT1</strain>
    </source>
</reference>
<protein>
    <recommendedName>
        <fullName evidence="4 18">DNA polymerase I</fullName>
        <ecNumber evidence="3 18">2.7.7.7</ecNumber>
    </recommendedName>
</protein>